<dbReference type="KEGG" id="haa:A5892_04240"/>
<dbReference type="InterPro" id="IPR017224">
    <property type="entry name" value="Opine_Oxase_asu/HCN_bsu"/>
</dbReference>
<dbReference type="STRING" id="376489.A5892_04240"/>
<reference evidence="3 4" key="1">
    <citation type="submission" date="2016-04" db="EMBL/GenBank/DDBJ databases">
        <title>Complete Genome Sequence of Halotalea alkalilenta IHB B 13600.</title>
        <authorList>
            <person name="Swarnkar M.K."/>
            <person name="Sharma A."/>
            <person name="Kaushal K."/>
            <person name="Soni R."/>
            <person name="Rana S."/>
            <person name="Singh A.K."/>
            <person name="Gulati A."/>
        </authorList>
    </citation>
    <scope>NUCLEOTIDE SEQUENCE [LARGE SCALE GENOMIC DNA]</scope>
    <source>
        <strain evidence="3 4">IHB B 13600</strain>
    </source>
</reference>
<feature type="domain" description="FAD/NAD(P)-binding" evidence="2">
    <location>
        <begin position="11"/>
        <end position="289"/>
    </location>
</feature>
<dbReference type="PANTHER" id="PTHR42949">
    <property type="entry name" value="ANAEROBIC GLYCEROL-3-PHOSPHATE DEHYDROGENASE SUBUNIT B"/>
    <property type="match status" value="1"/>
</dbReference>
<dbReference type="PROSITE" id="PS51257">
    <property type="entry name" value="PROKAR_LIPOPROTEIN"/>
    <property type="match status" value="1"/>
</dbReference>
<dbReference type="InterPro" id="IPR036188">
    <property type="entry name" value="FAD/NAD-bd_sf"/>
</dbReference>
<dbReference type="InterPro" id="IPR051691">
    <property type="entry name" value="Metab_Enz_Cyan_OpOx_G3PDH"/>
</dbReference>
<keyword evidence="1" id="KW-0560">Oxidoreductase</keyword>
<dbReference type="RefSeq" id="WP_064121745.1">
    <property type="nucleotide sequence ID" value="NZ_CP015243.1"/>
</dbReference>
<dbReference type="EMBL" id="CP015243">
    <property type="protein sequence ID" value="ANF56774.1"/>
    <property type="molecule type" value="Genomic_DNA"/>
</dbReference>
<organism evidence="3 4">
    <name type="scientific">Halotalea alkalilenta</name>
    <dbReference type="NCBI Taxonomy" id="376489"/>
    <lineage>
        <taxon>Bacteria</taxon>
        <taxon>Pseudomonadati</taxon>
        <taxon>Pseudomonadota</taxon>
        <taxon>Gammaproteobacteria</taxon>
        <taxon>Oceanospirillales</taxon>
        <taxon>Halomonadaceae</taxon>
        <taxon>Halotalea</taxon>
    </lineage>
</organism>
<dbReference type="InterPro" id="IPR023753">
    <property type="entry name" value="FAD/NAD-binding_dom"/>
</dbReference>
<dbReference type="Gene3D" id="1.10.10.1100">
    <property type="entry name" value="BFD-like [2Fe-2S]-binding domain"/>
    <property type="match status" value="1"/>
</dbReference>
<dbReference type="PIRSF" id="PIRSF037495">
    <property type="entry name" value="Opine_OX_OoxA/HcnB"/>
    <property type="match status" value="1"/>
</dbReference>
<evidence type="ECO:0000259" key="2">
    <source>
        <dbReference type="Pfam" id="PF07992"/>
    </source>
</evidence>
<evidence type="ECO:0000313" key="4">
    <source>
        <dbReference type="Proteomes" id="UP000077875"/>
    </source>
</evidence>
<accession>A0A172YC22</accession>
<dbReference type="Proteomes" id="UP000077875">
    <property type="component" value="Chromosome"/>
</dbReference>
<evidence type="ECO:0000313" key="3">
    <source>
        <dbReference type="EMBL" id="ANF56774.1"/>
    </source>
</evidence>
<dbReference type="InterPro" id="IPR041854">
    <property type="entry name" value="BFD-like_2Fe2S-bd_dom_sf"/>
</dbReference>
<dbReference type="SUPFAM" id="SSF51905">
    <property type="entry name" value="FAD/NAD(P)-binding domain"/>
    <property type="match status" value="1"/>
</dbReference>
<dbReference type="GO" id="GO:0016491">
    <property type="term" value="F:oxidoreductase activity"/>
    <property type="evidence" value="ECO:0007669"/>
    <property type="project" value="UniProtKB-KW"/>
</dbReference>
<gene>
    <name evidence="3" type="ORF">A5892_04240</name>
</gene>
<evidence type="ECO:0000256" key="1">
    <source>
        <dbReference type="ARBA" id="ARBA00023002"/>
    </source>
</evidence>
<dbReference type="AlphaFoldDB" id="A0A172YC22"/>
<dbReference type="Gene3D" id="3.50.50.60">
    <property type="entry name" value="FAD/NAD(P)-binding domain"/>
    <property type="match status" value="2"/>
</dbReference>
<dbReference type="PANTHER" id="PTHR42949:SF3">
    <property type="entry name" value="ANAEROBIC GLYCEROL-3-PHOSPHATE DEHYDROGENASE SUBUNIT B"/>
    <property type="match status" value="1"/>
</dbReference>
<proteinExistence type="predicted"/>
<dbReference type="Pfam" id="PF07992">
    <property type="entry name" value="Pyr_redox_2"/>
    <property type="match status" value="1"/>
</dbReference>
<dbReference type="PRINTS" id="PR00368">
    <property type="entry name" value="FADPNR"/>
</dbReference>
<sequence>MNERLPRECELLIVGAGPAGMAAACAAADHGISVVVIDDNPAPGGQIWRGGPRVNLPPRARALRERFERLPGLRLCSATRVIDAPTPRRLLVEREHDAGVIDYHRLLLCTGARERLLPFPGWTLPGVTGAGGLQALIKGGLTVRGERIAIAGSGPLLLACAATVRAQRGRLVALAEQAPWSELASFTMELWRWPAKLAQAIALASPRYRAASRLIEALGERRLEAVVIESLGERREIACDRLACGFGLVANTELAQLLGCALGERGISVDQHQATSVAGVYAAGECTGPGGSELALIEGRIAGLAAADQYPLAAALSRRRARWQAFAAQLEQHFALDSSRLPPRRATTLVCRCEEVTLGELETHSDWRRAKLASRCGMGACQGRVCAAATAQLFGWPPPPPRPPLSPARIDSLLLGGMKEVQE</sequence>
<keyword evidence="4" id="KW-1185">Reference proteome</keyword>
<dbReference type="PRINTS" id="PR00469">
    <property type="entry name" value="PNDRDTASEII"/>
</dbReference>
<protein>
    <recommendedName>
        <fullName evidence="2">FAD/NAD(P)-binding domain-containing protein</fullName>
    </recommendedName>
</protein>
<name>A0A172YC22_9GAMM</name>